<dbReference type="PANTHER" id="PTHR34980">
    <property type="entry name" value="INNER MEMBRANE PROTEIN-RELATED-RELATED"/>
    <property type="match status" value="1"/>
</dbReference>
<dbReference type="Pfam" id="PF05656">
    <property type="entry name" value="DUF805"/>
    <property type="match status" value="1"/>
</dbReference>
<reference evidence="2 3" key="1">
    <citation type="submission" date="2020-07" db="EMBL/GenBank/DDBJ databases">
        <title>Moheibacter lacus sp. nov., a member of the family Flavobacteriaceae isolated from freshwater lake sediment.</title>
        <authorList>
            <person name="Liu Y."/>
        </authorList>
    </citation>
    <scope>NUCLEOTIDE SEQUENCE [LARGE SCALE GENOMIC DNA]</scope>
    <source>
        <strain evidence="2 3">BDHS18</strain>
    </source>
</reference>
<evidence type="ECO:0000256" key="1">
    <source>
        <dbReference type="SAM" id="Phobius"/>
    </source>
</evidence>
<protein>
    <submittedName>
        <fullName evidence="2">DUF805 domain-containing protein</fullName>
    </submittedName>
</protein>
<evidence type="ECO:0000313" key="2">
    <source>
        <dbReference type="EMBL" id="MBA5628744.1"/>
    </source>
</evidence>
<feature type="transmembrane region" description="Helical" evidence="1">
    <location>
        <begin position="25"/>
        <end position="45"/>
    </location>
</feature>
<keyword evidence="1" id="KW-0812">Transmembrane</keyword>
<sequence length="141" mass="16289">MIDWYKKVLFENYANFSGRARRSEYWYFTLTNFIITLVLYIPMVASIGLSQNQEPGAMFWLLYGILMIYGLATFIPSLAVAVRRLHDIGKSGWYLLFYLIPLVGPILLLVWFFTEGEGNTNQWGPDPKDIFGNIHEIGKPN</sequence>
<keyword evidence="1" id="KW-0472">Membrane</keyword>
<dbReference type="GO" id="GO:0005886">
    <property type="term" value="C:plasma membrane"/>
    <property type="evidence" value="ECO:0007669"/>
    <property type="project" value="TreeGrafter"/>
</dbReference>
<gene>
    <name evidence="2" type="ORF">HU137_03045</name>
</gene>
<keyword evidence="3" id="KW-1185">Reference proteome</keyword>
<dbReference type="EMBL" id="JACDZE010000001">
    <property type="protein sequence ID" value="MBA5628744.1"/>
    <property type="molecule type" value="Genomic_DNA"/>
</dbReference>
<proteinExistence type="predicted"/>
<accession>A0A838ZK43</accession>
<dbReference type="InterPro" id="IPR008523">
    <property type="entry name" value="DUF805"/>
</dbReference>
<dbReference type="PANTHER" id="PTHR34980:SF2">
    <property type="entry name" value="INNER MEMBRANE PROTEIN YHAH-RELATED"/>
    <property type="match status" value="1"/>
</dbReference>
<feature type="transmembrane region" description="Helical" evidence="1">
    <location>
        <begin position="57"/>
        <end position="81"/>
    </location>
</feature>
<dbReference type="Proteomes" id="UP000552241">
    <property type="component" value="Unassembled WGS sequence"/>
</dbReference>
<comment type="caution">
    <text evidence="2">The sequence shown here is derived from an EMBL/GenBank/DDBJ whole genome shotgun (WGS) entry which is preliminary data.</text>
</comment>
<name>A0A838ZK43_9FLAO</name>
<organism evidence="2 3">
    <name type="scientific">Moheibacter lacus</name>
    <dbReference type="NCBI Taxonomy" id="2745851"/>
    <lineage>
        <taxon>Bacteria</taxon>
        <taxon>Pseudomonadati</taxon>
        <taxon>Bacteroidota</taxon>
        <taxon>Flavobacteriia</taxon>
        <taxon>Flavobacteriales</taxon>
        <taxon>Weeksellaceae</taxon>
        <taxon>Moheibacter</taxon>
    </lineage>
</organism>
<keyword evidence="1" id="KW-1133">Transmembrane helix</keyword>
<feature type="transmembrane region" description="Helical" evidence="1">
    <location>
        <begin position="93"/>
        <end position="113"/>
    </location>
</feature>
<dbReference type="AlphaFoldDB" id="A0A838ZK43"/>
<evidence type="ECO:0000313" key="3">
    <source>
        <dbReference type="Proteomes" id="UP000552241"/>
    </source>
</evidence>